<dbReference type="EMBL" id="JBEPMO010000015">
    <property type="protein sequence ID" value="MET3732576.1"/>
    <property type="molecule type" value="Genomic_DNA"/>
</dbReference>
<organism evidence="1 2">
    <name type="scientific">Moheibacter stercoris</name>
    <dbReference type="NCBI Taxonomy" id="1628251"/>
    <lineage>
        <taxon>Bacteria</taxon>
        <taxon>Pseudomonadati</taxon>
        <taxon>Bacteroidota</taxon>
        <taxon>Flavobacteriia</taxon>
        <taxon>Flavobacteriales</taxon>
        <taxon>Weeksellaceae</taxon>
        <taxon>Moheibacter</taxon>
    </lineage>
</organism>
<dbReference type="PROSITE" id="PS51257">
    <property type="entry name" value="PROKAR_LIPOPROTEIN"/>
    <property type="match status" value="1"/>
</dbReference>
<sequence>MIQKLSAYILVGFVLLSCSQKEVEKEKTSSSFQDIYEFSEMALLMEKMYDELADKRNAVLEGGEMGEFPKEFTKIHTAKLSDGFDRTEEFMRFSDLYLQNLKVLYEANANDPNRKLFYNNVVNSCITCHKSDAGCMGPVSRIGKLIVPSN</sequence>
<protein>
    <recommendedName>
        <fullName evidence="3">Cytochrome C</fullName>
    </recommendedName>
</protein>
<dbReference type="RefSeq" id="WP_354509932.1">
    <property type="nucleotide sequence ID" value="NZ_JBEPMO010000015.1"/>
</dbReference>
<gene>
    <name evidence="1" type="ORF">ABID46_002166</name>
</gene>
<proteinExistence type="predicted"/>
<evidence type="ECO:0000313" key="1">
    <source>
        <dbReference type="EMBL" id="MET3732576.1"/>
    </source>
</evidence>
<reference evidence="1 2" key="1">
    <citation type="submission" date="2024-06" db="EMBL/GenBank/DDBJ databases">
        <title>Genomic Encyclopedia of Type Strains, Phase IV (KMG-IV): sequencing the most valuable type-strain genomes for metagenomic binning, comparative biology and taxonomic classification.</title>
        <authorList>
            <person name="Goeker M."/>
        </authorList>
    </citation>
    <scope>NUCLEOTIDE SEQUENCE [LARGE SCALE GENOMIC DNA]</scope>
    <source>
        <strain evidence="1 2">DSM 29388</strain>
    </source>
</reference>
<name>A0ABV2LVJ4_9FLAO</name>
<accession>A0ABV2LVJ4</accession>
<comment type="caution">
    <text evidence="1">The sequence shown here is derived from an EMBL/GenBank/DDBJ whole genome shotgun (WGS) entry which is preliminary data.</text>
</comment>
<dbReference type="Proteomes" id="UP001549146">
    <property type="component" value="Unassembled WGS sequence"/>
</dbReference>
<evidence type="ECO:0000313" key="2">
    <source>
        <dbReference type="Proteomes" id="UP001549146"/>
    </source>
</evidence>
<evidence type="ECO:0008006" key="3">
    <source>
        <dbReference type="Google" id="ProtNLM"/>
    </source>
</evidence>
<keyword evidence="2" id="KW-1185">Reference proteome</keyword>